<dbReference type="Proteomes" id="UP001050975">
    <property type="component" value="Unassembled WGS sequence"/>
</dbReference>
<dbReference type="RefSeq" id="WP_226591310.1">
    <property type="nucleotide sequence ID" value="NZ_BLAY01000192.1"/>
</dbReference>
<dbReference type="SUPFAM" id="SSF47598">
    <property type="entry name" value="Ribbon-helix-helix"/>
    <property type="match status" value="1"/>
</dbReference>
<evidence type="ECO:0000256" key="1">
    <source>
        <dbReference type="SAM" id="MobiDB-lite"/>
    </source>
</evidence>
<proteinExistence type="predicted"/>
<comment type="caution">
    <text evidence="2">The sequence shown here is derived from an EMBL/GenBank/DDBJ whole genome shotgun (WGS) entry which is preliminary data.</text>
</comment>
<dbReference type="InterPro" id="IPR010985">
    <property type="entry name" value="Ribbon_hlx_hlx"/>
</dbReference>
<reference evidence="2" key="1">
    <citation type="submission" date="2019-10" db="EMBL/GenBank/DDBJ databases">
        <title>Draft genome sequece of Microseira wollei NIES-4236.</title>
        <authorList>
            <person name="Yamaguchi H."/>
            <person name="Suzuki S."/>
            <person name="Kawachi M."/>
        </authorList>
    </citation>
    <scope>NUCLEOTIDE SEQUENCE</scope>
    <source>
        <strain evidence="2">NIES-4236</strain>
    </source>
</reference>
<organism evidence="2 3">
    <name type="scientific">Microseira wollei NIES-4236</name>
    <dbReference type="NCBI Taxonomy" id="2530354"/>
    <lineage>
        <taxon>Bacteria</taxon>
        <taxon>Bacillati</taxon>
        <taxon>Cyanobacteriota</taxon>
        <taxon>Cyanophyceae</taxon>
        <taxon>Oscillatoriophycideae</taxon>
        <taxon>Aerosakkonematales</taxon>
        <taxon>Aerosakkonemataceae</taxon>
        <taxon>Microseira</taxon>
    </lineage>
</organism>
<sequence length="85" mass="9680">MTKKKDGKQFDDLFGAVKGGAEDIPQPTEKKQAKGNNPDYVSTTFYLPKQLHRQLKIAAVDEEREMSDIVAELVERWLKSRNSDV</sequence>
<dbReference type="Gene3D" id="1.10.1220.10">
    <property type="entry name" value="Met repressor-like"/>
    <property type="match status" value="1"/>
</dbReference>
<gene>
    <name evidence="2" type="ORF">MiSe_78000</name>
</gene>
<name>A0AAV3XM18_9CYAN</name>
<accession>A0AAV3XM18</accession>
<dbReference type="AlphaFoldDB" id="A0AAV3XM18"/>
<protein>
    <submittedName>
        <fullName evidence="2">Helix-turn-helix protein, CopG</fullName>
    </submittedName>
</protein>
<dbReference type="InterPro" id="IPR013321">
    <property type="entry name" value="Arc_rbn_hlx_hlx"/>
</dbReference>
<dbReference type="EMBL" id="BLAY01000192">
    <property type="protein sequence ID" value="GET42980.1"/>
    <property type="molecule type" value="Genomic_DNA"/>
</dbReference>
<evidence type="ECO:0000313" key="3">
    <source>
        <dbReference type="Proteomes" id="UP001050975"/>
    </source>
</evidence>
<dbReference type="GO" id="GO:0006355">
    <property type="term" value="P:regulation of DNA-templated transcription"/>
    <property type="evidence" value="ECO:0007669"/>
    <property type="project" value="InterPro"/>
</dbReference>
<evidence type="ECO:0000313" key="2">
    <source>
        <dbReference type="EMBL" id="GET42980.1"/>
    </source>
</evidence>
<feature type="region of interest" description="Disordered" evidence="1">
    <location>
        <begin position="16"/>
        <end position="39"/>
    </location>
</feature>
<keyword evidence="3" id="KW-1185">Reference proteome</keyword>